<comment type="caution">
    <text evidence="2">The sequence shown here is derived from an EMBL/GenBank/DDBJ whole genome shotgun (WGS) entry which is preliminary data.</text>
</comment>
<keyword evidence="3" id="KW-1185">Reference proteome</keyword>
<dbReference type="AlphaFoldDB" id="A0A2T5MFC5"/>
<feature type="signal peptide" evidence="1">
    <location>
        <begin position="1"/>
        <end position="22"/>
    </location>
</feature>
<keyword evidence="1" id="KW-0732">Signal</keyword>
<sequence length="175" mass="19115">MISNILLRSTAVLMVVSLSACSIGMSDLEEFVAQEKAKKSTKIEPIPQIKQYEAFAYVENGRRDPFVSADPDRRPAGAPGAAGALAPDIHRNREALEEFPLDGLRMLGIIQANGKTYALVRAPDKIVHRVTRGDHLGQNYGTITKVDDTEIKLTEIIPDGFGGWMQRLASLALAQ</sequence>
<gene>
    <name evidence="2" type="ORF">CJD38_07940</name>
</gene>
<reference evidence="2 3" key="1">
    <citation type="submission" date="2018-04" db="EMBL/GenBank/DDBJ databases">
        <title>Novel species isolated from glacier.</title>
        <authorList>
            <person name="Liu Q."/>
            <person name="Xin Y.-H."/>
        </authorList>
    </citation>
    <scope>NUCLEOTIDE SEQUENCE [LARGE SCALE GENOMIC DNA]</scope>
    <source>
        <strain evidence="2 3">GT1R17</strain>
    </source>
</reference>
<evidence type="ECO:0000313" key="2">
    <source>
        <dbReference type="EMBL" id="PTU31274.1"/>
    </source>
</evidence>
<dbReference type="Pfam" id="PF04351">
    <property type="entry name" value="PilP"/>
    <property type="match status" value="1"/>
</dbReference>
<dbReference type="Proteomes" id="UP000244248">
    <property type="component" value="Unassembled WGS sequence"/>
</dbReference>
<accession>A0A2T5MFC5</accession>
<organism evidence="2 3">
    <name type="scientific">Stenotrophobium rhamnosiphilum</name>
    <dbReference type="NCBI Taxonomy" id="2029166"/>
    <lineage>
        <taxon>Bacteria</taxon>
        <taxon>Pseudomonadati</taxon>
        <taxon>Pseudomonadota</taxon>
        <taxon>Gammaproteobacteria</taxon>
        <taxon>Nevskiales</taxon>
        <taxon>Nevskiaceae</taxon>
        <taxon>Stenotrophobium</taxon>
    </lineage>
</organism>
<name>A0A2T5MFC5_9GAMM</name>
<feature type="chain" id="PRO_5015637525" description="Pilus assembly protein PilP" evidence="1">
    <location>
        <begin position="23"/>
        <end position="175"/>
    </location>
</feature>
<proteinExistence type="predicted"/>
<dbReference type="OrthoDB" id="5296580at2"/>
<evidence type="ECO:0000256" key="1">
    <source>
        <dbReference type="SAM" id="SignalP"/>
    </source>
</evidence>
<evidence type="ECO:0000313" key="3">
    <source>
        <dbReference type="Proteomes" id="UP000244248"/>
    </source>
</evidence>
<dbReference type="RefSeq" id="WP_107939816.1">
    <property type="nucleotide sequence ID" value="NZ_QANS01000003.1"/>
</dbReference>
<dbReference type="EMBL" id="QANS01000003">
    <property type="protein sequence ID" value="PTU31274.1"/>
    <property type="molecule type" value="Genomic_DNA"/>
</dbReference>
<evidence type="ECO:0008006" key="4">
    <source>
        <dbReference type="Google" id="ProtNLM"/>
    </source>
</evidence>
<protein>
    <recommendedName>
        <fullName evidence="4">Pilus assembly protein PilP</fullName>
    </recommendedName>
</protein>
<dbReference type="PIRSF" id="PIRSF016481">
    <property type="entry name" value="Pilus_assembly_PilP"/>
    <property type="match status" value="1"/>
</dbReference>
<dbReference type="InterPro" id="IPR007446">
    <property type="entry name" value="PilP"/>
</dbReference>
<dbReference type="Gene3D" id="2.30.30.830">
    <property type="match status" value="1"/>
</dbReference>